<keyword evidence="6" id="KW-0408">Iron</keyword>
<evidence type="ECO:0000313" key="9">
    <source>
        <dbReference type="EMBL" id="KAG9393954.1"/>
    </source>
</evidence>
<dbReference type="PROSITE" id="PS51379">
    <property type="entry name" value="4FE4S_FER_2"/>
    <property type="match status" value="2"/>
</dbReference>
<feature type="domain" description="4Fe-4S ferredoxin-type" evidence="8">
    <location>
        <begin position="198"/>
        <end position="227"/>
    </location>
</feature>
<name>A0A8J6DZQ0_9EUKA</name>
<dbReference type="InterPro" id="IPR004108">
    <property type="entry name" value="Fe_hydrogenase_lsu_C"/>
</dbReference>
<evidence type="ECO:0000313" key="10">
    <source>
        <dbReference type="Proteomes" id="UP000717585"/>
    </source>
</evidence>
<proteinExistence type="inferred from homology"/>
<dbReference type="Proteomes" id="UP000717585">
    <property type="component" value="Unassembled WGS sequence"/>
</dbReference>
<reference evidence="9" key="1">
    <citation type="submission" date="2021-05" db="EMBL/GenBank/DDBJ databases">
        <title>A free-living protist that lacks canonical eukaryotic 1 DNA replication and segregation systems.</title>
        <authorList>
            <person name="Salas-Leiva D.E."/>
            <person name="Tromer E.C."/>
            <person name="Curtis B.A."/>
            <person name="Jerlstrom-Hultqvist J."/>
            <person name="Kolisko M."/>
            <person name="Yi Z."/>
            <person name="Salas-Leiva J.S."/>
            <person name="Gallot-Lavallee L."/>
            <person name="Kops G.J.P.L."/>
            <person name="Archibald J.M."/>
            <person name="Simpson A.G.B."/>
            <person name="Roger A.J."/>
        </authorList>
    </citation>
    <scope>NUCLEOTIDE SEQUENCE</scope>
    <source>
        <strain evidence="9">BICM</strain>
    </source>
</reference>
<sequence>MGGPSHHNSGAFVIRKEVCHRVVDCFINHRDSFAKNVSRIGFQMRPVAKNHESHYNRCCIYKDREIIRFRTMSVLGFQAEDEGDDERGLFEYAQKALLRQKPATDTLGVIDLACDSCIQKAYLVTETCRSCLAQQCRGVCRKGAITIDRRRNKAVIDPDSCVNCGKCMDACPYGAIIRLTIPCQEACPVDAIHKNEFGQREIDHDKCINCGKCSSACPFGAIEQVSHIVDVMLAVEKYKKNEGPGVVALVAPSIIGGQDNWIEIVSKLRAFGFKAVVTVASGAAETARREAAEIMERKHEGKPTTSSCCPAYVNLVDKHIPSLKPYVSTTPSPMVIQHEMMTEVENHPHLYTFIGPCMAKRDEALKHGIDFTLTFMELDALLAALPMPDAIPTDITFPPAVRFAYSTGVTQTVVNVLGDEAKDLTTSHIDGLTKKTVLKLKTFHKKAMKGDVEDFLEVMSCEGGCIGGPCTNVTKEKAEAKIKKLKIGDVCL</sequence>
<protein>
    <submittedName>
        <fullName evidence="9">Iron-only hydrogenase</fullName>
    </submittedName>
</protein>
<feature type="domain" description="4Fe-4S ferredoxin-type" evidence="8">
    <location>
        <begin position="152"/>
        <end position="182"/>
    </location>
</feature>
<evidence type="ECO:0000256" key="5">
    <source>
        <dbReference type="ARBA" id="ARBA00022982"/>
    </source>
</evidence>
<keyword evidence="10" id="KW-1185">Reference proteome</keyword>
<comment type="similarity">
    <text evidence="1">Belongs to the NARF family.</text>
</comment>
<dbReference type="InterPro" id="IPR017896">
    <property type="entry name" value="4Fe4S_Fe-S-bd"/>
</dbReference>
<comment type="caution">
    <text evidence="9">The sequence shown here is derived from an EMBL/GenBank/DDBJ whole genome shotgun (WGS) entry which is preliminary data.</text>
</comment>
<dbReference type="InterPro" id="IPR009016">
    <property type="entry name" value="Fe_hydrogenase"/>
</dbReference>
<dbReference type="AlphaFoldDB" id="A0A8J6DZQ0"/>
<keyword evidence="7" id="KW-0411">Iron-sulfur</keyword>
<dbReference type="Gene3D" id="3.30.70.20">
    <property type="match status" value="2"/>
</dbReference>
<dbReference type="EMBL" id="JAHDYR010000019">
    <property type="protein sequence ID" value="KAG9393954.1"/>
    <property type="molecule type" value="Genomic_DNA"/>
</dbReference>
<keyword evidence="2" id="KW-0813">Transport</keyword>
<dbReference type="GO" id="GO:0046872">
    <property type="term" value="F:metal ion binding"/>
    <property type="evidence" value="ECO:0007669"/>
    <property type="project" value="UniProtKB-KW"/>
</dbReference>
<dbReference type="PROSITE" id="PS00198">
    <property type="entry name" value="4FE4S_FER_1"/>
    <property type="match status" value="2"/>
</dbReference>
<keyword evidence="3" id="KW-0004">4Fe-4S</keyword>
<evidence type="ECO:0000256" key="4">
    <source>
        <dbReference type="ARBA" id="ARBA00022723"/>
    </source>
</evidence>
<dbReference type="InterPro" id="IPR057431">
    <property type="entry name" value="LdpA_Fe-S-bd"/>
</dbReference>
<dbReference type="PANTHER" id="PTHR42859:SF10">
    <property type="entry name" value="DIMETHYLSULFOXIDE REDUCTASE CHAIN B"/>
    <property type="match status" value="1"/>
</dbReference>
<dbReference type="Pfam" id="PF25160">
    <property type="entry name" value="LdpA_Fe-S-bd"/>
    <property type="match status" value="1"/>
</dbReference>
<dbReference type="OrthoDB" id="24758at2759"/>
<evidence type="ECO:0000256" key="6">
    <source>
        <dbReference type="ARBA" id="ARBA00023004"/>
    </source>
</evidence>
<organism evidence="9 10">
    <name type="scientific">Carpediemonas membranifera</name>
    <dbReference type="NCBI Taxonomy" id="201153"/>
    <lineage>
        <taxon>Eukaryota</taxon>
        <taxon>Metamonada</taxon>
        <taxon>Carpediemonas-like organisms</taxon>
        <taxon>Carpediemonas</taxon>
    </lineage>
</organism>
<gene>
    <name evidence="9" type="ORF">J8273_4554</name>
</gene>
<keyword evidence="4" id="KW-0479">Metal-binding</keyword>
<dbReference type="Pfam" id="PF02906">
    <property type="entry name" value="Fe_hyd_lg_C"/>
    <property type="match status" value="1"/>
</dbReference>
<dbReference type="InterPro" id="IPR017900">
    <property type="entry name" value="4Fe4S_Fe_S_CS"/>
</dbReference>
<keyword evidence="5" id="KW-0249">Electron transport</keyword>
<evidence type="ECO:0000256" key="2">
    <source>
        <dbReference type="ARBA" id="ARBA00022448"/>
    </source>
</evidence>
<dbReference type="Gene3D" id="3.40.950.10">
    <property type="entry name" value="Fe-only Hydrogenase (Larger Subunit), Chain L, domain 3"/>
    <property type="match status" value="1"/>
</dbReference>
<dbReference type="GO" id="GO:0051539">
    <property type="term" value="F:4 iron, 4 sulfur cluster binding"/>
    <property type="evidence" value="ECO:0007669"/>
    <property type="project" value="UniProtKB-KW"/>
</dbReference>
<dbReference type="SUPFAM" id="SSF54862">
    <property type="entry name" value="4Fe-4S ferredoxins"/>
    <property type="match status" value="1"/>
</dbReference>
<dbReference type="SUPFAM" id="SSF53920">
    <property type="entry name" value="Fe-only hydrogenase"/>
    <property type="match status" value="1"/>
</dbReference>
<accession>A0A8J6DZQ0</accession>
<dbReference type="Pfam" id="PF00037">
    <property type="entry name" value="Fer4"/>
    <property type="match status" value="1"/>
</dbReference>
<evidence type="ECO:0000256" key="1">
    <source>
        <dbReference type="ARBA" id="ARBA00006596"/>
    </source>
</evidence>
<dbReference type="CDD" id="cd10549">
    <property type="entry name" value="MtMvhB_like"/>
    <property type="match status" value="1"/>
</dbReference>
<evidence type="ECO:0000256" key="7">
    <source>
        <dbReference type="ARBA" id="ARBA00023014"/>
    </source>
</evidence>
<evidence type="ECO:0000259" key="8">
    <source>
        <dbReference type="PROSITE" id="PS51379"/>
    </source>
</evidence>
<dbReference type="PANTHER" id="PTHR42859">
    <property type="entry name" value="OXIDOREDUCTASE"/>
    <property type="match status" value="1"/>
</dbReference>
<evidence type="ECO:0000256" key="3">
    <source>
        <dbReference type="ARBA" id="ARBA00022485"/>
    </source>
</evidence>
<dbReference type="InterPro" id="IPR050294">
    <property type="entry name" value="RnfB_subfamily"/>
</dbReference>